<name>A0ABW1IZC8_9PSEU</name>
<dbReference type="RefSeq" id="WP_379583491.1">
    <property type="nucleotide sequence ID" value="NZ_JBHSQW010000011.1"/>
</dbReference>
<dbReference type="EMBL" id="JBHSQW010000011">
    <property type="protein sequence ID" value="MFC5993665.1"/>
    <property type="molecule type" value="Genomic_DNA"/>
</dbReference>
<accession>A0ABW1IZC8</accession>
<dbReference type="PANTHER" id="PTHR43179">
    <property type="entry name" value="RHAMNOSYLTRANSFERASE WBBL"/>
    <property type="match status" value="1"/>
</dbReference>
<dbReference type="Pfam" id="PF00535">
    <property type="entry name" value="Glycos_transf_2"/>
    <property type="match status" value="1"/>
</dbReference>
<dbReference type="CDD" id="cd00761">
    <property type="entry name" value="Glyco_tranf_GTA_type"/>
    <property type="match status" value="1"/>
</dbReference>
<evidence type="ECO:0000259" key="5">
    <source>
        <dbReference type="Pfam" id="PF00535"/>
    </source>
</evidence>
<sequence>MSAPALSSGSRHLRPGSAAAGSAAPIWVGQIDGRGPIPAVSVDERFSAARLLVTVDGVPVGQVDVPLSGGEAAAEVVQAAIHDQLGRPLDGCPSPLPRVTRPITVVIATRGRPQSLDRCVRGVLRSEHSELRVLVVENDPQDDRTAAAVRRLADPRVAYVCERHRGASGARNRGLTEAMAHGAEFVAFLDDDVEVDPTWAGRMVAALSEPGVAGVCGPVLAARLDTPAQLTAEQALGWQKGFARRRFSLAEPPPDSAVFPFSPGLFGVGANLAVNAAVAGGLGGFDAALGPGTSARGGEDCEFMIRLVLAGYVLSYEPSAYVWHHHRPSYEELDEQLHGYAVGLGGLLTKIMVDPVGRSAALRRVPAALRRLRQIQSREAAADVPGASRLGRLRALASGPPAYLRARRAVRRKGGLTPPLLSPGGRSVRP</sequence>
<dbReference type="Proteomes" id="UP001596302">
    <property type="component" value="Unassembled WGS sequence"/>
</dbReference>
<dbReference type="EC" id="2.4.-.-" evidence="6"/>
<comment type="pathway">
    <text evidence="1">Cell wall biogenesis; cell wall polysaccharide biosynthesis.</text>
</comment>
<keyword evidence="3 6" id="KW-0328">Glycosyltransferase</keyword>
<comment type="similarity">
    <text evidence="2">Belongs to the glycosyltransferase 2 family.</text>
</comment>
<dbReference type="Gene3D" id="3.90.550.10">
    <property type="entry name" value="Spore Coat Polysaccharide Biosynthesis Protein SpsA, Chain A"/>
    <property type="match status" value="1"/>
</dbReference>
<evidence type="ECO:0000313" key="7">
    <source>
        <dbReference type="Proteomes" id="UP001596302"/>
    </source>
</evidence>
<dbReference type="PANTHER" id="PTHR43179:SF12">
    <property type="entry name" value="GALACTOFURANOSYLTRANSFERASE GLFT2"/>
    <property type="match status" value="1"/>
</dbReference>
<gene>
    <name evidence="6" type="ORF">ACFQE5_05490</name>
</gene>
<keyword evidence="7" id="KW-1185">Reference proteome</keyword>
<dbReference type="SUPFAM" id="SSF53448">
    <property type="entry name" value="Nucleotide-diphospho-sugar transferases"/>
    <property type="match status" value="1"/>
</dbReference>
<evidence type="ECO:0000256" key="4">
    <source>
        <dbReference type="ARBA" id="ARBA00022679"/>
    </source>
</evidence>
<evidence type="ECO:0000256" key="3">
    <source>
        <dbReference type="ARBA" id="ARBA00022676"/>
    </source>
</evidence>
<dbReference type="InterPro" id="IPR001173">
    <property type="entry name" value="Glyco_trans_2-like"/>
</dbReference>
<feature type="domain" description="Glycosyltransferase 2-like" evidence="5">
    <location>
        <begin position="104"/>
        <end position="237"/>
    </location>
</feature>
<organism evidence="6 7">
    <name type="scientific">Pseudonocardia hispaniensis</name>
    <dbReference type="NCBI Taxonomy" id="904933"/>
    <lineage>
        <taxon>Bacteria</taxon>
        <taxon>Bacillati</taxon>
        <taxon>Actinomycetota</taxon>
        <taxon>Actinomycetes</taxon>
        <taxon>Pseudonocardiales</taxon>
        <taxon>Pseudonocardiaceae</taxon>
        <taxon>Pseudonocardia</taxon>
    </lineage>
</organism>
<reference evidence="7" key="1">
    <citation type="journal article" date="2019" name="Int. J. Syst. Evol. Microbiol.">
        <title>The Global Catalogue of Microorganisms (GCM) 10K type strain sequencing project: providing services to taxonomists for standard genome sequencing and annotation.</title>
        <authorList>
            <consortium name="The Broad Institute Genomics Platform"/>
            <consortium name="The Broad Institute Genome Sequencing Center for Infectious Disease"/>
            <person name="Wu L."/>
            <person name="Ma J."/>
        </authorList>
    </citation>
    <scope>NUCLEOTIDE SEQUENCE [LARGE SCALE GENOMIC DNA]</scope>
    <source>
        <strain evidence="7">CCM 8391</strain>
    </source>
</reference>
<protein>
    <submittedName>
        <fullName evidence="6">Glycosyltransferase family 2 protein</fullName>
        <ecNumber evidence="6">2.4.-.-</ecNumber>
    </submittedName>
</protein>
<evidence type="ECO:0000256" key="1">
    <source>
        <dbReference type="ARBA" id="ARBA00004776"/>
    </source>
</evidence>
<evidence type="ECO:0000256" key="2">
    <source>
        <dbReference type="ARBA" id="ARBA00006739"/>
    </source>
</evidence>
<comment type="caution">
    <text evidence="6">The sequence shown here is derived from an EMBL/GenBank/DDBJ whole genome shotgun (WGS) entry which is preliminary data.</text>
</comment>
<dbReference type="GO" id="GO:0016757">
    <property type="term" value="F:glycosyltransferase activity"/>
    <property type="evidence" value="ECO:0007669"/>
    <property type="project" value="UniProtKB-KW"/>
</dbReference>
<evidence type="ECO:0000313" key="6">
    <source>
        <dbReference type="EMBL" id="MFC5993665.1"/>
    </source>
</evidence>
<dbReference type="InterPro" id="IPR029044">
    <property type="entry name" value="Nucleotide-diphossugar_trans"/>
</dbReference>
<keyword evidence="4 6" id="KW-0808">Transferase</keyword>
<proteinExistence type="inferred from homology"/>